<evidence type="ECO:0000313" key="7">
    <source>
        <dbReference type="EMBL" id="KAE9176112.1"/>
    </source>
</evidence>
<evidence type="ECO:0000313" key="9">
    <source>
        <dbReference type="Proteomes" id="UP000433483"/>
    </source>
</evidence>
<feature type="non-terminal residue" evidence="1">
    <location>
        <position position="1"/>
    </location>
</feature>
<dbReference type="Proteomes" id="UP000433483">
    <property type="component" value="Unassembled WGS sequence"/>
</dbReference>
<evidence type="ECO:0000313" key="8">
    <source>
        <dbReference type="EMBL" id="KAE9273289.1"/>
    </source>
</evidence>
<gene>
    <name evidence="8" type="ORF">PF001_g27572</name>
    <name evidence="7" type="ORF">PF002_g28617</name>
    <name evidence="6" type="ORF">PF004_g27018</name>
    <name evidence="5" type="ORF">PF005_g28076</name>
    <name evidence="4" type="ORF">PF006_g27411</name>
    <name evidence="3" type="ORF">PF007_g27847</name>
    <name evidence="2" type="ORF">PF010_g27442</name>
    <name evidence="1" type="ORF">PF011_g27025</name>
</gene>
<dbReference type="Proteomes" id="UP000440367">
    <property type="component" value="Unassembled WGS sequence"/>
</dbReference>
<dbReference type="Proteomes" id="UP000440732">
    <property type="component" value="Unassembled WGS sequence"/>
</dbReference>
<protein>
    <submittedName>
        <fullName evidence="1">Uncharacterized protein</fullName>
    </submittedName>
</protein>
<dbReference type="EMBL" id="QXGA01003730">
    <property type="protein sequence ID" value="KAE9079948.1"/>
    <property type="molecule type" value="Genomic_DNA"/>
</dbReference>
<dbReference type="EMBL" id="QXGE01003793">
    <property type="protein sequence ID" value="KAE9273289.1"/>
    <property type="molecule type" value="Genomic_DNA"/>
</dbReference>
<evidence type="ECO:0000313" key="16">
    <source>
        <dbReference type="Proteomes" id="UP000488956"/>
    </source>
</evidence>
<comment type="caution">
    <text evidence="1">The sequence shown here is derived from an EMBL/GenBank/DDBJ whole genome shotgun (WGS) entry which is preliminary data.</text>
</comment>
<dbReference type="EMBL" id="QXFW01003770">
    <property type="protein sequence ID" value="KAE8968870.1"/>
    <property type="molecule type" value="Genomic_DNA"/>
</dbReference>
<dbReference type="EMBL" id="QXGB01003744">
    <property type="protein sequence ID" value="KAE9169166.1"/>
    <property type="molecule type" value="Genomic_DNA"/>
</dbReference>
<dbReference type="Proteomes" id="UP000476176">
    <property type="component" value="Unassembled WGS sequence"/>
</dbReference>
<evidence type="ECO:0000313" key="11">
    <source>
        <dbReference type="Proteomes" id="UP000440367"/>
    </source>
</evidence>
<keyword evidence="9" id="KW-1185">Reference proteome</keyword>
<dbReference type="Proteomes" id="UP000437068">
    <property type="component" value="Unassembled WGS sequence"/>
</dbReference>
<accession>A0A6A3HH85</accession>
<dbReference type="Proteomes" id="UP000488956">
    <property type="component" value="Unassembled WGS sequence"/>
</dbReference>
<dbReference type="EMBL" id="QXFX01003702">
    <property type="protein sequence ID" value="KAE9067490.1"/>
    <property type="molecule type" value="Genomic_DNA"/>
</dbReference>
<evidence type="ECO:0000313" key="3">
    <source>
        <dbReference type="EMBL" id="KAE9068015.1"/>
    </source>
</evidence>
<evidence type="ECO:0000313" key="12">
    <source>
        <dbReference type="Proteomes" id="UP000440732"/>
    </source>
</evidence>
<evidence type="ECO:0000313" key="10">
    <source>
        <dbReference type="Proteomes" id="UP000437068"/>
    </source>
</evidence>
<evidence type="ECO:0000313" key="4">
    <source>
        <dbReference type="EMBL" id="KAE9079948.1"/>
    </source>
</evidence>
<evidence type="ECO:0000313" key="14">
    <source>
        <dbReference type="Proteomes" id="UP000460718"/>
    </source>
</evidence>
<dbReference type="Proteomes" id="UP000460718">
    <property type="component" value="Unassembled WGS sequence"/>
</dbReference>
<evidence type="ECO:0000313" key="15">
    <source>
        <dbReference type="Proteomes" id="UP000476176"/>
    </source>
</evidence>
<dbReference type="EMBL" id="QXGC01003764">
    <property type="protein sequence ID" value="KAE9173290.1"/>
    <property type="molecule type" value="Genomic_DNA"/>
</dbReference>
<name>A0A6A3HH85_9STRA</name>
<evidence type="ECO:0000313" key="1">
    <source>
        <dbReference type="EMBL" id="KAE8968870.1"/>
    </source>
</evidence>
<dbReference type="EMBL" id="QXFZ01003617">
    <property type="protein sequence ID" value="KAE9068015.1"/>
    <property type="molecule type" value="Genomic_DNA"/>
</dbReference>
<reference evidence="14 15" key="1">
    <citation type="submission" date="2018-09" db="EMBL/GenBank/DDBJ databases">
        <title>Genomic investigation of the strawberry pathogen Phytophthora fragariae indicates pathogenicity is determined by transcriptional variation in three key races.</title>
        <authorList>
            <person name="Adams T.M."/>
            <person name="Armitage A.D."/>
            <person name="Sobczyk M.K."/>
            <person name="Bates H.J."/>
            <person name="Dunwell J.M."/>
            <person name="Nellist C.F."/>
            <person name="Harrison R.J."/>
        </authorList>
    </citation>
    <scope>NUCLEOTIDE SEQUENCE [LARGE SCALE GENOMIC DNA]</scope>
    <source>
        <strain evidence="8 10">A4</strain>
        <strain evidence="7 11">BC-1</strain>
        <strain evidence="6 15">BC-23</strain>
        <strain evidence="5 9">NOV-27</strain>
        <strain evidence="4 12">NOV-5</strain>
        <strain evidence="3 13">NOV-71</strain>
        <strain evidence="2 16">ONT-3</strain>
        <strain evidence="1 14">SCRP245</strain>
    </source>
</reference>
<organism evidence="1 14">
    <name type="scientific">Phytophthora fragariae</name>
    <dbReference type="NCBI Taxonomy" id="53985"/>
    <lineage>
        <taxon>Eukaryota</taxon>
        <taxon>Sar</taxon>
        <taxon>Stramenopiles</taxon>
        <taxon>Oomycota</taxon>
        <taxon>Peronosporomycetes</taxon>
        <taxon>Peronosporales</taxon>
        <taxon>Peronosporaceae</taxon>
        <taxon>Phytophthora</taxon>
    </lineage>
</organism>
<evidence type="ECO:0000313" key="6">
    <source>
        <dbReference type="EMBL" id="KAE9173290.1"/>
    </source>
</evidence>
<proteinExistence type="predicted"/>
<evidence type="ECO:0000313" key="13">
    <source>
        <dbReference type="Proteomes" id="UP000441208"/>
    </source>
</evidence>
<dbReference type="Proteomes" id="UP000441208">
    <property type="component" value="Unassembled WGS sequence"/>
</dbReference>
<evidence type="ECO:0000313" key="5">
    <source>
        <dbReference type="EMBL" id="KAE9169166.1"/>
    </source>
</evidence>
<dbReference type="EMBL" id="QXGD01003574">
    <property type="protein sequence ID" value="KAE9176112.1"/>
    <property type="molecule type" value="Genomic_DNA"/>
</dbReference>
<evidence type="ECO:0000313" key="2">
    <source>
        <dbReference type="EMBL" id="KAE9067490.1"/>
    </source>
</evidence>
<sequence>SKAAQTGYRSLW</sequence>